<dbReference type="GO" id="GO:0003677">
    <property type="term" value="F:DNA binding"/>
    <property type="evidence" value="ECO:0007669"/>
    <property type="project" value="TreeGrafter"/>
</dbReference>
<dbReference type="GO" id="GO:0006357">
    <property type="term" value="P:regulation of transcription by RNA polymerase II"/>
    <property type="evidence" value="ECO:0007669"/>
    <property type="project" value="InterPro"/>
</dbReference>
<feature type="region of interest" description="Disordered" evidence="4">
    <location>
        <begin position="1"/>
        <end position="33"/>
    </location>
</feature>
<evidence type="ECO:0000256" key="1">
    <source>
        <dbReference type="ARBA" id="ARBA00023015"/>
    </source>
</evidence>
<feature type="compositionally biased region" description="Basic and acidic residues" evidence="4">
    <location>
        <begin position="1"/>
        <end position="11"/>
    </location>
</feature>
<feature type="region of interest" description="Disordered" evidence="4">
    <location>
        <begin position="103"/>
        <end position="126"/>
    </location>
</feature>
<dbReference type="GO" id="GO:0005634">
    <property type="term" value="C:nucleus"/>
    <property type="evidence" value="ECO:0007669"/>
    <property type="project" value="TreeGrafter"/>
</dbReference>
<keyword evidence="6" id="KW-1185">Reference proteome</keyword>
<dbReference type="EMBL" id="JAVXUP010001843">
    <property type="protein sequence ID" value="KAK3007612.1"/>
    <property type="molecule type" value="Genomic_DNA"/>
</dbReference>
<evidence type="ECO:0000313" key="5">
    <source>
        <dbReference type="EMBL" id="KAK3007612.1"/>
    </source>
</evidence>
<gene>
    <name evidence="5" type="ORF">RJ639_014263</name>
</gene>
<dbReference type="AlphaFoldDB" id="A0AA88VG05"/>
<organism evidence="5 6">
    <name type="scientific">Escallonia herrerae</name>
    <dbReference type="NCBI Taxonomy" id="1293975"/>
    <lineage>
        <taxon>Eukaryota</taxon>
        <taxon>Viridiplantae</taxon>
        <taxon>Streptophyta</taxon>
        <taxon>Embryophyta</taxon>
        <taxon>Tracheophyta</taxon>
        <taxon>Spermatophyta</taxon>
        <taxon>Magnoliopsida</taxon>
        <taxon>eudicotyledons</taxon>
        <taxon>Gunneridae</taxon>
        <taxon>Pentapetalae</taxon>
        <taxon>asterids</taxon>
        <taxon>campanulids</taxon>
        <taxon>Escalloniales</taxon>
        <taxon>Escalloniaceae</taxon>
        <taxon>Escallonia</taxon>
    </lineage>
</organism>
<feature type="compositionally biased region" description="Basic and acidic residues" evidence="4">
    <location>
        <begin position="103"/>
        <end position="116"/>
    </location>
</feature>
<name>A0AA88VG05_9ASTE</name>
<dbReference type="InterPro" id="IPR045147">
    <property type="entry name" value="ARI3A/B/C"/>
</dbReference>
<dbReference type="PANTHER" id="PTHR15348:SF0">
    <property type="entry name" value="PROTEIN DEAD RINGER"/>
    <property type="match status" value="1"/>
</dbReference>
<evidence type="ECO:0000256" key="4">
    <source>
        <dbReference type="SAM" id="MobiDB-lite"/>
    </source>
</evidence>
<keyword evidence="3" id="KW-0539">Nucleus</keyword>
<dbReference type="Proteomes" id="UP001188597">
    <property type="component" value="Unassembled WGS sequence"/>
</dbReference>
<evidence type="ECO:0000313" key="6">
    <source>
        <dbReference type="Proteomes" id="UP001188597"/>
    </source>
</evidence>
<evidence type="ECO:0000256" key="2">
    <source>
        <dbReference type="ARBA" id="ARBA00023163"/>
    </source>
</evidence>
<sequence length="272" mass="29931">MYNEYRGDRSQSCRTPDPNRQAKVTGADDMLRTLVVPRRGTSGIAASPKETQFHKPFNLPNEDSTFSEGTGVEQDDHQNSADVCLGDEPTSLDSIRGTTPDDFHTSAKSNHPDSKETILCPKPQVKDGESNIGVEVLVGNTTDMVLAGHSKDVETHGGPYNNGMEDGTKNKSVLLQGNQVPKLELADVGHAVDANTSNRSFLLDSDAGGDESGTEEEQAAFMKELETFHKENYLEFKPPRFYQEPLNLLKSVLTLLINLTYRILSCARLILY</sequence>
<accession>A0AA88VG05</accession>
<keyword evidence="2" id="KW-0804">Transcription</keyword>
<evidence type="ECO:0000256" key="3">
    <source>
        <dbReference type="ARBA" id="ARBA00023242"/>
    </source>
</evidence>
<keyword evidence="1" id="KW-0805">Transcription regulation</keyword>
<dbReference type="PANTHER" id="PTHR15348">
    <property type="entry name" value="AT-RICH INTERACTIVE DOMAIN-CONTAINING PROTEIN ARID DOMAIN- CONTAINING PROTEIN DEAD RINGER PROTEIN B-CELL REGULATOR OF IGH TRANSCRIPTION BRIGHT"/>
    <property type="match status" value="1"/>
</dbReference>
<feature type="region of interest" description="Disordered" evidence="4">
    <location>
        <begin position="53"/>
        <end position="78"/>
    </location>
</feature>
<proteinExistence type="predicted"/>
<comment type="caution">
    <text evidence="5">The sequence shown here is derived from an EMBL/GenBank/DDBJ whole genome shotgun (WGS) entry which is preliminary data.</text>
</comment>
<reference evidence="5" key="1">
    <citation type="submission" date="2022-12" db="EMBL/GenBank/DDBJ databases">
        <title>Draft genome assemblies for two species of Escallonia (Escalloniales).</title>
        <authorList>
            <person name="Chanderbali A."/>
            <person name="Dervinis C."/>
            <person name="Anghel I."/>
            <person name="Soltis D."/>
            <person name="Soltis P."/>
            <person name="Zapata F."/>
        </authorList>
    </citation>
    <scope>NUCLEOTIDE SEQUENCE</scope>
    <source>
        <strain evidence="5">UCBG64.0493</strain>
        <tissue evidence="5">Leaf</tissue>
    </source>
</reference>
<protein>
    <submittedName>
        <fullName evidence="5">Uncharacterized protein</fullName>
    </submittedName>
</protein>